<name>A0A132NPY5_GIAIN</name>
<sequence>MSAVPAKVEVMASADLPADYPIKLRRWLRLQTISFIYKTLHIVISFDAACFFVSLLMRKAVPNDVTFYKNFVTQYLNTNPTKSESFAKEIFYLRNIYDKHKQNGTLPDNFTEIIEMEDEITAKYERPRRVCRFPEPKDRLPFEIPLGPVHFFQKGLLPILKLVNVPRELNNVCEIGQEFNKFGDLVRVSTDHDFHKAEIYFSQPLAVIMCIRYYKDSASDNSKFKNVEMVAFVNRLQMDQQDKGGTSSDADANNNSNVTLTSVLTQDGALRDSASLRKYVQNAASSIQSSPKSTDTTNNHSSQQSRPAQEKRDTKCVLISNVPDQYHGINFFGTGLITKKEAVKSIREGLGEIGEYYLQIEMHTTPAAIGLLKTISSKKDDFNGIAATFRPVDFELAESTVIFPKK</sequence>
<evidence type="ECO:0000313" key="3">
    <source>
        <dbReference type="EMBL" id="KWX12091.1"/>
    </source>
</evidence>
<feature type="region of interest" description="Disordered" evidence="1">
    <location>
        <begin position="285"/>
        <end position="313"/>
    </location>
</feature>
<evidence type="ECO:0000256" key="2">
    <source>
        <dbReference type="SAM" id="Phobius"/>
    </source>
</evidence>
<keyword evidence="2" id="KW-0472">Membrane</keyword>
<dbReference type="OrthoDB" id="10250304at2759"/>
<organism evidence="3 4">
    <name type="scientific">Giardia duodenalis assemblage B</name>
    <dbReference type="NCBI Taxonomy" id="1394984"/>
    <lineage>
        <taxon>Eukaryota</taxon>
        <taxon>Metamonada</taxon>
        <taxon>Diplomonadida</taxon>
        <taxon>Hexamitidae</taxon>
        <taxon>Giardiinae</taxon>
        <taxon>Giardia</taxon>
    </lineage>
</organism>
<dbReference type="VEuPathDB" id="GiardiaDB:QR46_3934"/>
<keyword evidence="2" id="KW-1133">Transmembrane helix</keyword>
<dbReference type="AlphaFoldDB" id="A0A132NPY5"/>
<protein>
    <submittedName>
        <fullName evidence="3">Uncharacterized protein</fullName>
    </submittedName>
</protein>
<comment type="caution">
    <text evidence="3">The sequence shown here is derived from an EMBL/GenBank/DDBJ whole genome shotgun (WGS) entry which is preliminary data.</text>
</comment>
<reference evidence="3 4" key="1">
    <citation type="journal article" date="2015" name="Mol. Biochem. Parasitol.">
        <title>Identification of polymorphic genes for use in assemblage B genotyping assays through comparative genomics of multiple assemblage B Giardia duodenalis isolates.</title>
        <authorList>
            <person name="Wielinga C."/>
            <person name="Thompson R.C."/>
            <person name="Monis P."/>
            <person name="Ryan U."/>
        </authorList>
    </citation>
    <scope>NUCLEOTIDE SEQUENCE [LARGE SCALE GENOMIC DNA]</scope>
    <source>
        <strain evidence="3 4">BAH15c1</strain>
    </source>
</reference>
<feature type="transmembrane region" description="Helical" evidence="2">
    <location>
        <begin position="35"/>
        <end position="57"/>
    </location>
</feature>
<feature type="compositionally biased region" description="Polar residues" evidence="1">
    <location>
        <begin position="285"/>
        <end position="307"/>
    </location>
</feature>
<proteinExistence type="predicted"/>
<dbReference type="Proteomes" id="UP000070089">
    <property type="component" value="Unassembled WGS sequence"/>
</dbReference>
<evidence type="ECO:0000313" key="4">
    <source>
        <dbReference type="Proteomes" id="UP000070089"/>
    </source>
</evidence>
<keyword evidence="2" id="KW-0812">Transmembrane</keyword>
<dbReference type="EMBL" id="JXTI01000136">
    <property type="protein sequence ID" value="KWX12091.1"/>
    <property type="molecule type" value="Genomic_DNA"/>
</dbReference>
<evidence type="ECO:0000256" key="1">
    <source>
        <dbReference type="SAM" id="MobiDB-lite"/>
    </source>
</evidence>
<gene>
    <name evidence="3" type="ORF">QR46_3934</name>
</gene>
<accession>A0A132NPY5</accession>